<name>A0ABX7JLE3_9RHOB</name>
<dbReference type="EMBL" id="CP070368">
    <property type="protein sequence ID" value="QRZ13467.1"/>
    <property type="molecule type" value="Genomic_DNA"/>
</dbReference>
<dbReference type="RefSeq" id="WP_205294461.1">
    <property type="nucleotide sequence ID" value="NZ_CP070368.1"/>
</dbReference>
<evidence type="ECO:0000313" key="2">
    <source>
        <dbReference type="Proteomes" id="UP000663629"/>
    </source>
</evidence>
<proteinExistence type="predicted"/>
<keyword evidence="2" id="KW-1185">Reference proteome</keyword>
<evidence type="ECO:0000313" key="1">
    <source>
        <dbReference type="EMBL" id="QRZ13467.1"/>
    </source>
</evidence>
<reference evidence="1 2" key="1">
    <citation type="submission" date="2021-02" db="EMBL/GenBank/DDBJ databases">
        <title>Paracoccus methylovroum sp.nov., a new methanol and methylamine utilizing methylotrophic denitrifer.</title>
        <authorList>
            <person name="Timsy T."/>
            <person name="Behrendt U."/>
            <person name="Ulrich A."/>
            <person name="Spanner T."/>
            <person name="Foesel B.U."/>
            <person name="Horn M.A."/>
            <person name="Kolb S."/>
        </authorList>
    </citation>
    <scope>NUCLEOTIDE SEQUENCE [LARGE SCALE GENOMIC DNA]</scope>
    <source>
        <strain evidence="1 2">H4-D09</strain>
    </source>
</reference>
<gene>
    <name evidence="1" type="ORF">JWJ88_02045</name>
</gene>
<dbReference type="Proteomes" id="UP000663629">
    <property type="component" value="Chromosome 1"/>
</dbReference>
<organism evidence="1 2">
    <name type="scientific">Paracoccus methylovorus</name>
    <dbReference type="NCBI Taxonomy" id="2812658"/>
    <lineage>
        <taxon>Bacteria</taxon>
        <taxon>Pseudomonadati</taxon>
        <taxon>Pseudomonadota</taxon>
        <taxon>Alphaproteobacteria</taxon>
        <taxon>Rhodobacterales</taxon>
        <taxon>Paracoccaceae</taxon>
        <taxon>Paracoccus</taxon>
    </lineage>
</organism>
<protein>
    <submittedName>
        <fullName evidence="1">Uncharacterized protein</fullName>
    </submittedName>
</protein>
<accession>A0ABX7JLE3</accession>
<sequence>MPFDAASQNWISLLRGVIFSVGESKRPPGDFRMKTLAETQKPSAKLAVLKPAKAENRAALAVLEQMYGYFSFDPMPMEADIRQAA</sequence>